<dbReference type="InterPro" id="IPR026592">
    <property type="entry name" value="BamE"/>
</dbReference>
<comment type="subunit">
    <text evidence="4">Part of the Bam complex.</text>
</comment>
<dbReference type="EMBL" id="BMYZ01000003">
    <property type="protein sequence ID" value="GGY81918.1"/>
    <property type="molecule type" value="Genomic_DNA"/>
</dbReference>
<feature type="region of interest" description="Disordered" evidence="5">
    <location>
        <begin position="106"/>
        <end position="149"/>
    </location>
</feature>
<feature type="domain" description="Outer membrane protein assembly factor BamE" evidence="7">
    <location>
        <begin position="34"/>
        <end position="104"/>
    </location>
</feature>
<dbReference type="HAMAP" id="MF_00925">
    <property type="entry name" value="OM_assembly_BamE"/>
    <property type="match status" value="1"/>
</dbReference>
<dbReference type="InterPro" id="IPR007450">
    <property type="entry name" value="BamE_dom"/>
</dbReference>
<proteinExistence type="inferred from homology"/>
<dbReference type="PANTHER" id="PTHR37482:SF1">
    <property type="entry name" value="OUTER MEMBRANE PROTEIN ASSEMBLY FACTOR BAME"/>
    <property type="match status" value="1"/>
</dbReference>
<evidence type="ECO:0000256" key="6">
    <source>
        <dbReference type="SAM" id="SignalP"/>
    </source>
</evidence>
<feature type="compositionally biased region" description="Basic and acidic residues" evidence="5">
    <location>
        <begin position="115"/>
        <end position="149"/>
    </location>
</feature>
<protein>
    <recommendedName>
        <fullName evidence="4">Outer membrane protein assembly factor BamE</fullName>
    </recommendedName>
</protein>
<evidence type="ECO:0000256" key="2">
    <source>
        <dbReference type="ARBA" id="ARBA00023136"/>
    </source>
</evidence>
<evidence type="ECO:0000256" key="1">
    <source>
        <dbReference type="ARBA" id="ARBA00022729"/>
    </source>
</evidence>
<evidence type="ECO:0000256" key="3">
    <source>
        <dbReference type="ARBA" id="ARBA00023237"/>
    </source>
</evidence>
<accession>A0ABQ3B7D6</accession>
<dbReference type="Pfam" id="PF04355">
    <property type="entry name" value="BamE"/>
    <property type="match status" value="1"/>
</dbReference>
<keyword evidence="3 4" id="KW-0998">Cell outer membrane</keyword>
<dbReference type="Gene3D" id="3.30.1450.10">
    <property type="match status" value="1"/>
</dbReference>
<keyword evidence="4" id="KW-0449">Lipoprotein</keyword>
<comment type="function">
    <text evidence="4">Part of the outer membrane protein assembly complex, which is involved in assembly and insertion of beta-barrel proteins into the outer membrane.</text>
</comment>
<organism evidence="8 9">
    <name type="scientific">Cellvibrio zantedeschiae</name>
    <dbReference type="NCBI Taxonomy" id="1237077"/>
    <lineage>
        <taxon>Bacteria</taxon>
        <taxon>Pseudomonadati</taxon>
        <taxon>Pseudomonadota</taxon>
        <taxon>Gammaproteobacteria</taxon>
        <taxon>Cellvibrionales</taxon>
        <taxon>Cellvibrionaceae</taxon>
        <taxon>Cellvibrio</taxon>
    </lineage>
</organism>
<sequence>MKLASRILLVTLCAFSLASCKLFPSVHKLNIQQGHIITPEMVDQLKLGMNKRQVRFVLGNTLLPDTFNDNRWDYFYSIKRGSDGSYTKHLFSVYFENDKLVKTEGDYLPGPAPLSEEKSEKYLDNAKRDMPLPTNIEKKPEPVVEQPKK</sequence>
<dbReference type="PANTHER" id="PTHR37482">
    <property type="entry name" value="OUTER MEMBRANE PROTEIN ASSEMBLY FACTOR BAME"/>
    <property type="match status" value="1"/>
</dbReference>
<comment type="caution">
    <text evidence="8">The sequence shown here is derived from an EMBL/GenBank/DDBJ whole genome shotgun (WGS) entry which is preliminary data.</text>
</comment>
<comment type="subcellular location">
    <subcellularLocation>
        <location evidence="4">Cell outer membrane</location>
        <topology evidence="4">Lipid-anchor</topology>
    </subcellularLocation>
</comment>
<keyword evidence="1 4" id="KW-0732">Signal</keyword>
<dbReference type="PROSITE" id="PS51257">
    <property type="entry name" value="PROKAR_LIPOPROTEIN"/>
    <property type="match status" value="1"/>
</dbReference>
<gene>
    <name evidence="4" type="primary">bamE</name>
    <name evidence="8" type="ORF">GCM10011613_28270</name>
</gene>
<keyword evidence="2 4" id="KW-0472">Membrane</keyword>
<feature type="chain" id="PRO_5046258693" description="Outer membrane protein assembly factor BamE" evidence="6">
    <location>
        <begin position="19"/>
        <end position="149"/>
    </location>
</feature>
<dbReference type="RefSeq" id="WP_189419775.1">
    <property type="nucleotide sequence ID" value="NZ_BMYZ01000003.1"/>
</dbReference>
<keyword evidence="4" id="KW-0564">Palmitate</keyword>
<reference evidence="9" key="1">
    <citation type="journal article" date="2019" name="Int. J. Syst. Evol. Microbiol.">
        <title>The Global Catalogue of Microorganisms (GCM) 10K type strain sequencing project: providing services to taxonomists for standard genome sequencing and annotation.</title>
        <authorList>
            <consortium name="The Broad Institute Genomics Platform"/>
            <consortium name="The Broad Institute Genome Sequencing Center for Infectious Disease"/>
            <person name="Wu L."/>
            <person name="Ma J."/>
        </authorList>
    </citation>
    <scope>NUCLEOTIDE SEQUENCE [LARGE SCALE GENOMIC DNA]</scope>
    <source>
        <strain evidence="9">KCTC 32239</strain>
    </source>
</reference>
<evidence type="ECO:0000259" key="7">
    <source>
        <dbReference type="Pfam" id="PF04355"/>
    </source>
</evidence>
<evidence type="ECO:0000256" key="4">
    <source>
        <dbReference type="HAMAP-Rule" id="MF_00925"/>
    </source>
</evidence>
<evidence type="ECO:0000313" key="9">
    <source>
        <dbReference type="Proteomes" id="UP000619761"/>
    </source>
</evidence>
<comment type="similarity">
    <text evidence="4">Belongs to the BamE family.</text>
</comment>
<feature type="signal peptide" evidence="6">
    <location>
        <begin position="1"/>
        <end position="18"/>
    </location>
</feature>
<dbReference type="InterPro" id="IPR037873">
    <property type="entry name" value="BamE-like"/>
</dbReference>
<evidence type="ECO:0000313" key="8">
    <source>
        <dbReference type="EMBL" id="GGY81918.1"/>
    </source>
</evidence>
<keyword evidence="9" id="KW-1185">Reference proteome</keyword>
<evidence type="ECO:0000256" key="5">
    <source>
        <dbReference type="SAM" id="MobiDB-lite"/>
    </source>
</evidence>
<name>A0ABQ3B7D6_9GAMM</name>
<dbReference type="Proteomes" id="UP000619761">
    <property type="component" value="Unassembled WGS sequence"/>
</dbReference>